<comment type="caution">
    <text evidence="2">The sequence shown here is derived from an EMBL/GenBank/DDBJ whole genome shotgun (WGS) entry which is preliminary data.</text>
</comment>
<dbReference type="Proteomes" id="UP000178104">
    <property type="component" value="Unassembled WGS sequence"/>
</dbReference>
<feature type="coiled-coil region" evidence="1">
    <location>
        <begin position="75"/>
        <end position="132"/>
    </location>
</feature>
<evidence type="ECO:0000313" key="3">
    <source>
        <dbReference type="Proteomes" id="UP000178104"/>
    </source>
</evidence>
<dbReference type="STRING" id="1801780.A2917_02000"/>
<keyword evidence="1" id="KW-0175">Coiled coil</keyword>
<organism evidence="2 3">
    <name type="scientific">Candidatus Nomurabacteria bacterium RIFCSPLOWO2_01_FULL_42_17</name>
    <dbReference type="NCBI Taxonomy" id="1801780"/>
    <lineage>
        <taxon>Bacteria</taxon>
        <taxon>Candidatus Nomuraibacteriota</taxon>
    </lineage>
</organism>
<sequence length="132" mass="15678">MIYLLLILFFASLVAIIIMIGRKLAVIEHEQILNHEEVLFEIPNLEKVKHFTIRNLKKYGHAGLVGTMRLYLKSKNFLRNKYEQIKIKINKISNETHVNGEKREISKFLKVIGDYKHKIREIQHKIKKEENL</sequence>
<gene>
    <name evidence="2" type="ORF">A2917_02000</name>
</gene>
<accession>A0A1F6XMU4</accession>
<protein>
    <submittedName>
        <fullName evidence="2">Uncharacterized protein</fullName>
    </submittedName>
</protein>
<evidence type="ECO:0000256" key="1">
    <source>
        <dbReference type="SAM" id="Coils"/>
    </source>
</evidence>
<reference evidence="2 3" key="1">
    <citation type="journal article" date="2016" name="Nat. Commun.">
        <title>Thousands of microbial genomes shed light on interconnected biogeochemical processes in an aquifer system.</title>
        <authorList>
            <person name="Anantharaman K."/>
            <person name="Brown C.T."/>
            <person name="Hug L.A."/>
            <person name="Sharon I."/>
            <person name="Castelle C.J."/>
            <person name="Probst A.J."/>
            <person name="Thomas B.C."/>
            <person name="Singh A."/>
            <person name="Wilkins M.J."/>
            <person name="Karaoz U."/>
            <person name="Brodie E.L."/>
            <person name="Williams K.H."/>
            <person name="Hubbard S.S."/>
            <person name="Banfield J.F."/>
        </authorList>
    </citation>
    <scope>NUCLEOTIDE SEQUENCE [LARGE SCALE GENOMIC DNA]</scope>
</reference>
<evidence type="ECO:0000313" key="2">
    <source>
        <dbReference type="EMBL" id="OGI95318.1"/>
    </source>
</evidence>
<name>A0A1F6XMU4_9BACT</name>
<proteinExistence type="predicted"/>
<dbReference type="AlphaFoldDB" id="A0A1F6XMU4"/>
<dbReference type="EMBL" id="MFVE01000005">
    <property type="protein sequence ID" value="OGI95318.1"/>
    <property type="molecule type" value="Genomic_DNA"/>
</dbReference>